<comment type="similarity">
    <text evidence="2">Belongs to the SusD family.</text>
</comment>
<comment type="subcellular location">
    <subcellularLocation>
        <location evidence="1">Cell outer membrane</location>
    </subcellularLocation>
</comment>
<keyword evidence="5" id="KW-0998">Cell outer membrane</keyword>
<dbReference type="GO" id="GO:0009279">
    <property type="term" value="C:cell outer membrane"/>
    <property type="evidence" value="ECO:0007669"/>
    <property type="project" value="UniProtKB-SubCell"/>
</dbReference>
<evidence type="ECO:0000313" key="9">
    <source>
        <dbReference type="EMBL" id="MBS5410303.1"/>
    </source>
</evidence>
<accession>A0A943HPB6</accession>
<protein>
    <submittedName>
        <fullName evidence="9">RagB/SusD family nutrient uptake outer membrane protein</fullName>
    </submittedName>
</protein>
<proteinExistence type="inferred from homology"/>
<dbReference type="EMBL" id="JAGZEE010000006">
    <property type="protein sequence ID" value="MBS5410303.1"/>
    <property type="molecule type" value="Genomic_DNA"/>
</dbReference>
<dbReference type="SUPFAM" id="SSF48452">
    <property type="entry name" value="TPR-like"/>
    <property type="match status" value="1"/>
</dbReference>
<feature type="domain" description="RagB/SusD" evidence="7">
    <location>
        <begin position="331"/>
        <end position="444"/>
    </location>
</feature>
<evidence type="ECO:0000256" key="1">
    <source>
        <dbReference type="ARBA" id="ARBA00004442"/>
    </source>
</evidence>
<dbReference type="Proteomes" id="UP000782901">
    <property type="component" value="Unassembled WGS sequence"/>
</dbReference>
<evidence type="ECO:0000256" key="5">
    <source>
        <dbReference type="ARBA" id="ARBA00023237"/>
    </source>
</evidence>
<evidence type="ECO:0000313" key="10">
    <source>
        <dbReference type="Proteomes" id="UP000782901"/>
    </source>
</evidence>
<keyword evidence="3 6" id="KW-0732">Signal</keyword>
<dbReference type="Gene3D" id="1.25.40.390">
    <property type="match status" value="2"/>
</dbReference>
<feature type="signal peptide" evidence="6">
    <location>
        <begin position="1"/>
        <end position="26"/>
    </location>
</feature>
<dbReference type="InterPro" id="IPR033985">
    <property type="entry name" value="SusD-like_N"/>
</dbReference>
<dbReference type="InterPro" id="IPR011990">
    <property type="entry name" value="TPR-like_helical_dom_sf"/>
</dbReference>
<evidence type="ECO:0000256" key="4">
    <source>
        <dbReference type="ARBA" id="ARBA00023136"/>
    </source>
</evidence>
<evidence type="ECO:0000259" key="8">
    <source>
        <dbReference type="Pfam" id="PF14322"/>
    </source>
</evidence>
<reference evidence="9" key="1">
    <citation type="submission" date="2021-02" db="EMBL/GenBank/DDBJ databases">
        <title>Infant gut strain persistence is associated with maternal origin, phylogeny, and functional potential including surface adhesion and iron acquisition.</title>
        <authorList>
            <person name="Lou Y.C."/>
        </authorList>
    </citation>
    <scope>NUCLEOTIDE SEQUENCE</scope>
    <source>
        <strain evidence="9">L3_082_243G1_dasL3_082_243G1_maxbin2.maxbin.015s ta_sub</strain>
    </source>
</reference>
<evidence type="ECO:0000259" key="7">
    <source>
        <dbReference type="Pfam" id="PF07980"/>
    </source>
</evidence>
<comment type="caution">
    <text evidence="9">The sequence shown here is derived from an EMBL/GenBank/DDBJ whole genome shotgun (WGS) entry which is preliminary data.</text>
</comment>
<feature type="chain" id="PRO_5037980618" evidence="6">
    <location>
        <begin position="27"/>
        <end position="474"/>
    </location>
</feature>
<dbReference type="InterPro" id="IPR012944">
    <property type="entry name" value="SusD_RagB_dom"/>
</dbReference>
<gene>
    <name evidence="9" type="ORF">KHY35_06235</name>
</gene>
<dbReference type="Pfam" id="PF07980">
    <property type="entry name" value="SusD_RagB"/>
    <property type="match status" value="1"/>
</dbReference>
<sequence length="474" mass="54293">MKRMKIYKLMISIFVFVGLSSCSDWLDIEPKDTTTETDLFATGDGYRIALNGVYAQMAETGLYGQQLNWGFLDVMAHMYMLSELSSEYTLSAKYSYTDEKVKSIIEGIWSKAYNNIANCNNIIQRIESEPASKFAGGEVEKNIIKGEALALRAYLHLDMLRLFAPSMMKDDKLLYIPYVTTYPCTFQPYTNNQDVLDKAIADLKNAKELVGSYDLANIGQLSSVNRIQDGGADDIFFAYRGYRMNYYAVCALLARVYNYAGMHQEAFDETEIVINALSDSYGSKCFTFTPSYTLRDGNIKLYEEIIFCLSNNQLWTIYKPYYGGEMSLYLNAWSVDELFDDSSDTRKKLVSTLNYYPISIKNVEASGSFAKYSKDIIPMIRLGEMYYIRAEYYNSKGQAEVAFNEIDILRAGHNCTKGKLSGNFNQTLIDDARREFIEEGQLFFYFKKFNIYPNSKYMTSDSQFVLPRPDNENL</sequence>
<evidence type="ECO:0000256" key="2">
    <source>
        <dbReference type="ARBA" id="ARBA00006275"/>
    </source>
</evidence>
<dbReference type="Pfam" id="PF14322">
    <property type="entry name" value="SusD-like_3"/>
    <property type="match status" value="1"/>
</dbReference>
<organism evidence="9 10">
    <name type="scientific">Bacteroides thetaiotaomicron</name>
    <dbReference type="NCBI Taxonomy" id="818"/>
    <lineage>
        <taxon>Bacteria</taxon>
        <taxon>Pseudomonadati</taxon>
        <taxon>Bacteroidota</taxon>
        <taxon>Bacteroidia</taxon>
        <taxon>Bacteroidales</taxon>
        <taxon>Bacteroidaceae</taxon>
        <taxon>Bacteroides</taxon>
    </lineage>
</organism>
<evidence type="ECO:0000256" key="6">
    <source>
        <dbReference type="SAM" id="SignalP"/>
    </source>
</evidence>
<dbReference type="PROSITE" id="PS51257">
    <property type="entry name" value="PROKAR_LIPOPROTEIN"/>
    <property type="match status" value="1"/>
</dbReference>
<keyword evidence="4" id="KW-0472">Membrane</keyword>
<feature type="domain" description="SusD-like N-terminal" evidence="8">
    <location>
        <begin position="50"/>
        <end position="210"/>
    </location>
</feature>
<evidence type="ECO:0000256" key="3">
    <source>
        <dbReference type="ARBA" id="ARBA00022729"/>
    </source>
</evidence>
<name>A0A943HPB6_BACT4</name>
<dbReference type="AlphaFoldDB" id="A0A943HPB6"/>